<reference evidence="1 2" key="1">
    <citation type="submission" date="2019-05" db="EMBL/GenBank/DDBJ databases">
        <title>Another draft genome of Portunus trituberculatus and its Hox gene families provides insights of decapod evolution.</title>
        <authorList>
            <person name="Jeong J.-H."/>
            <person name="Song I."/>
            <person name="Kim S."/>
            <person name="Choi T."/>
            <person name="Kim D."/>
            <person name="Ryu S."/>
            <person name="Kim W."/>
        </authorList>
    </citation>
    <scope>NUCLEOTIDE SEQUENCE [LARGE SCALE GENOMIC DNA]</scope>
    <source>
        <tissue evidence="1">Muscle</tissue>
    </source>
</reference>
<protein>
    <submittedName>
        <fullName evidence="1">Uncharacterized protein</fullName>
    </submittedName>
</protein>
<organism evidence="1 2">
    <name type="scientific">Portunus trituberculatus</name>
    <name type="common">Swimming crab</name>
    <name type="synonym">Neptunus trituberculatus</name>
    <dbReference type="NCBI Taxonomy" id="210409"/>
    <lineage>
        <taxon>Eukaryota</taxon>
        <taxon>Metazoa</taxon>
        <taxon>Ecdysozoa</taxon>
        <taxon>Arthropoda</taxon>
        <taxon>Crustacea</taxon>
        <taxon>Multicrustacea</taxon>
        <taxon>Malacostraca</taxon>
        <taxon>Eumalacostraca</taxon>
        <taxon>Eucarida</taxon>
        <taxon>Decapoda</taxon>
        <taxon>Pleocyemata</taxon>
        <taxon>Brachyura</taxon>
        <taxon>Eubrachyura</taxon>
        <taxon>Portunoidea</taxon>
        <taxon>Portunidae</taxon>
        <taxon>Portuninae</taxon>
        <taxon>Portunus</taxon>
    </lineage>
</organism>
<gene>
    <name evidence="1" type="ORF">E2C01_025191</name>
</gene>
<comment type="caution">
    <text evidence="1">The sequence shown here is derived from an EMBL/GenBank/DDBJ whole genome shotgun (WGS) entry which is preliminary data.</text>
</comment>
<evidence type="ECO:0000313" key="1">
    <source>
        <dbReference type="EMBL" id="MPC31892.1"/>
    </source>
</evidence>
<dbReference type="Proteomes" id="UP000324222">
    <property type="component" value="Unassembled WGS sequence"/>
</dbReference>
<accession>A0A5B7ECQ1</accession>
<dbReference type="AlphaFoldDB" id="A0A5B7ECQ1"/>
<dbReference type="EMBL" id="VSRR010002524">
    <property type="protein sequence ID" value="MPC31892.1"/>
    <property type="molecule type" value="Genomic_DNA"/>
</dbReference>
<proteinExistence type="predicted"/>
<evidence type="ECO:0000313" key="2">
    <source>
        <dbReference type="Proteomes" id="UP000324222"/>
    </source>
</evidence>
<sequence>MCLKQASCSGKQQCDRQLCSGISEHARASNTSLSIFSVSRQYRASFPGILFSSSSRGMGDGIFHTSTSHLQPQPPLR</sequence>
<name>A0A5B7ECQ1_PORTR</name>
<keyword evidence="2" id="KW-1185">Reference proteome</keyword>